<keyword evidence="2 4" id="KW-0862">Zinc</keyword>
<sequence length="350" mass="37661">MKAAQIVELKKPLLVGQVPDPTPGVHDVIVKVEASGVCRSDWHAWMGDMGWLGIKPELPIIPGHEMGGVVVEVGKEIKNFKPGDRVTTPFHESCAHCSYCLSGRSNLCEHVRVHGMVNDGAYAEYIRIPQGDFNLVQLPDEVDAITAAAIGCRYMTGFHGVVKTNIRPGDWLVVNGSGGVGLSAIQVANALGAQVIAVDIDDKKLEMAQKEGAVVTINARKEVVPKAVQEITKGGAHASIDALGIKETIVNSILSLRKGGRHVQIGLTTSSESGVVDIPIDMVTMMELEVVGSLGNPRTEYDGLLRLIARGKLNPKSLVSREISLNDVTDVFNDMSNYQTYGFNIITDFS</sequence>
<dbReference type="EMBL" id="JXLU01000126">
    <property type="protein sequence ID" value="KIO71513.1"/>
    <property type="molecule type" value="Genomic_DNA"/>
</dbReference>
<keyword evidence="1 4" id="KW-0479">Metal-binding</keyword>
<evidence type="ECO:0000256" key="2">
    <source>
        <dbReference type="ARBA" id="ARBA00022833"/>
    </source>
</evidence>
<evidence type="ECO:0000256" key="1">
    <source>
        <dbReference type="ARBA" id="ARBA00022723"/>
    </source>
</evidence>
<dbReference type="SUPFAM" id="SSF50129">
    <property type="entry name" value="GroES-like"/>
    <property type="match status" value="1"/>
</dbReference>
<dbReference type="EC" id="1.1.1.1" evidence="6"/>
<dbReference type="Pfam" id="PF00107">
    <property type="entry name" value="ADH_zinc_N"/>
    <property type="match status" value="1"/>
</dbReference>
<dbReference type="CDD" id="cd08260">
    <property type="entry name" value="Zn_ADH6"/>
    <property type="match status" value="1"/>
</dbReference>
<dbReference type="InterPro" id="IPR002328">
    <property type="entry name" value="ADH_Zn_CS"/>
</dbReference>
<dbReference type="PROSITE" id="PS00059">
    <property type="entry name" value="ADH_ZINC"/>
    <property type="match status" value="1"/>
</dbReference>
<organism evidence="6 7">
    <name type="scientific">Caldibacillus thermoamylovorans</name>
    <dbReference type="NCBI Taxonomy" id="35841"/>
    <lineage>
        <taxon>Bacteria</taxon>
        <taxon>Bacillati</taxon>
        <taxon>Bacillota</taxon>
        <taxon>Bacilli</taxon>
        <taxon>Bacillales</taxon>
        <taxon>Bacillaceae</taxon>
        <taxon>Caldibacillus</taxon>
    </lineage>
</organism>
<proteinExistence type="inferred from homology"/>
<dbReference type="InterPro" id="IPR013149">
    <property type="entry name" value="ADH-like_C"/>
</dbReference>
<dbReference type="InterPro" id="IPR050129">
    <property type="entry name" value="Zn_alcohol_dh"/>
</dbReference>
<evidence type="ECO:0000259" key="5">
    <source>
        <dbReference type="PROSITE" id="PS00028"/>
    </source>
</evidence>
<dbReference type="PANTHER" id="PTHR43401">
    <property type="entry name" value="L-THREONINE 3-DEHYDROGENASE"/>
    <property type="match status" value="1"/>
</dbReference>
<dbReference type="InterPro" id="IPR013087">
    <property type="entry name" value="Znf_C2H2_type"/>
</dbReference>
<dbReference type="PROSITE" id="PS00028">
    <property type="entry name" value="ZINC_FINGER_C2H2_1"/>
    <property type="match status" value="1"/>
</dbReference>
<gene>
    <name evidence="6" type="ORF">B4167_3642</name>
</gene>
<dbReference type="InterPro" id="IPR011032">
    <property type="entry name" value="GroES-like_sf"/>
</dbReference>
<evidence type="ECO:0000313" key="6">
    <source>
        <dbReference type="EMBL" id="KIO71513.1"/>
    </source>
</evidence>
<evidence type="ECO:0000256" key="4">
    <source>
        <dbReference type="RuleBase" id="RU361277"/>
    </source>
</evidence>
<reference evidence="6 7" key="1">
    <citation type="submission" date="2015-01" db="EMBL/GenBank/DDBJ databases">
        <title>Draft Genome Sequences of Four Bacillus thermoamylovorans Strains, Isolated From Food Products.</title>
        <authorList>
            <person name="Krawcyk A.O."/>
            <person name="Berendsen E.M."/>
            <person name="Eijlander R.T."/>
            <person name="de Jong A."/>
            <person name="Wells-Bennik M."/>
            <person name="Kuipers O.P."/>
        </authorList>
    </citation>
    <scope>NUCLEOTIDE SEQUENCE [LARGE SCALE GENOMIC DNA]</scope>
    <source>
        <strain evidence="6 7">B4167</strain>
    </source>
</reference>
<dbReference type="RefSeq" id="WP_041903440.1">
    <property type="nucleotide sequence ID" value="NZ_JXLT01000038.1"/>
</dbReference>
<comment type="caution">
    <text evidence="6">The sequence shown here is derived from an EMBL/GenBank/DDBJ whole genome shotgun (WGS) entry which is preliminary data.</text>
</comment>
<evidence type="ECO:0000313" key="7">
    <source>
        <dbReference type="Proteomes" id="UP000032076"/>
    </source>
</evidence>
<dbReference type="InterPro" id="IPR020843">
    <property type="entry name" value="ER"/>
</dbReference>
<name>A0ABD4A3F6_9BACI</name>
<dbReference type="InterPro" id="IPR036291">
    <property type="entry name" value="NAD(P)-bd_dom_sf"/>
</dbReference>
<dbReference type="SUPFAM" id="SSF51735">
    <property type="entry name" value="NAD(P)-binding Rossmann-fold domains"/>
    <property type="match status" value="1"/>
</dbReference>
<keyword evidence="3 6" id="KW-0560">Oxidoreductase</keyword>
<dbReference type="Gene3D" id="3.90.180.10">
    <property type="entry name" value="Medium-chain alcohol dehydrogenases, catalytic domain"/>
    <property type="match status" value="1"/>
</dbReference>
<dbReference type="GO" id="GO:0004022">
    <property type="term" value="F:alcohol dehydrogenase (NAD+) activity"/>
    <property type="evidence" value="ECO:0007669"/>
    <property type="project" value="UniProtKB-EC"/>
</dbReference>
<dbReference type="Proteomes" id="UP000032076">
    <property type="component" value="Unassembled WGS sequence"/>
</dbReference>
<dbReference type="SMART" id="SM00829">
    <property type="entry name" value="PKS_ER"/>
    <property type="match status" value="1"/>
</dbReference>
<dbReference type="PANTHER" id="PTHR43401:SF5">
    <property type="entry name" value="ALCOHOL DEHYDROGENASE-RELATED"/>
    <property type="match status" value="1"/>
</dbReference>
<dbReference type="Gene3D" id="3.40.50.720">
    <property type="entry name" value="NAD(P)-binding Rossmann-like Domain"/>
    <property type="match status" value="1"/>
</dbReference>
<dbReference type="AlphaFoldDB" id="A0ABD4A3F6"/>
<comment type="similarity">
    <text evidence="4">Belongs to the zinc-containing alcohol dehydrogenase family.</text>
</comment>
<dbReference type="Pfam" id="PF08240">
    <property type="entry name" value="ADH_N"/>
    <property type="match status" value="1"/>
</dbReference>
<evidence type="ECO:0000256" key="3">
    <source>
        <dbReference type="ARBA" id="ARBA00023002"/>
    </source>
</evidence>
<dbReference type="GO" id="GO:0046872">
    <property type="term" value="F:metal ion binding"/>
    <property type="evidence" value="ECO:0007669"/>
    <property type="project" value="UniProtKB-KW"/>
</dbReference>
<feature type="domain" description="C2H2-type" evidence="5">
    <location>
        <begin position="94"/>
        <end position="114"/>
    </location>
</feature>
<protein>
    <submittedName>
        <fullName evidence="6">Alcohol dehydrogenase</fullName>
        <ecNumber evidence="6">1.1.1.1</ecNumber>
    </submittedName>
</protein>
<comment type="cofactor">
    <cofactor evidence="4">
        <name>Zn(2+)</name>
        <dbReference type="ChEBI" id="CHEBI:29105"/>
    </cofactor>
</comment>
<accession>A0ABD4A3F6</accession>
<dbReference type="InterPro" id="IPR013154">
    <property type="entry name" value="ADH-like_N"/>
</dbReference>